<keyword evidence="1" id="KW-0472">Membrane</keyword>
<name>A0A4R7UEC1_9BACT</name>
<gene>
    <name evidence="2" type="ORF">BCF59_0153</name>
</gene>
<evidence type="ECO:0000313" key="2">
    <source>
        <dbReference type="EMBL" id="TDV24203.1"/>
    </source>
</evidence>
<dbReference type="EMBL" id="SOCN01000001">
    <property type="protein sequence ID" value="TDV24203.1"/>
    <property type="molecule type" value="Genomic_DNA"/>
</dbReference>
<evidence type="ECO:0000313" key="3">
    <source>
        <dbReference type="Proteomes" id="UP000295757"/>
    </source>
</evidence>
<comment type="caution">
    <text evidence="2">The sequence shown here is derived from an EMBL/GenBank/DDBJ whole genome shotgun (WGS) entry which is preliminary data.</text>
</comment>
<organism evidence="2 3">
    <name type="scientific">Mycoplasmopsis mustelae</name>
    <dbReference type="NCBI Taxonomy" id="171289"/>
    <lineage>
        <taxon>Bacteria</taxon>
        <taxon>Bacillati</taxon>
        <taxon>Mycoplasmatota</taxon>
        <taxon>Mycoplasmoidales</taxon>
        <taxon>Metamycoplasmataceae</taxon>
        <taxon>Mycoplasmopsis</taxon>
    </lineage>
</organism>
<sequence length="171" mass="20424">MDAQVFIVILYSTIFYYFWLMLMGLYSWLKTKVNIALKRLFILTTLRGITINNIYKQGGILVIKAFLRIALFDFIIILISILYIVIDLKTTKFPVTTNYYLISLYILILLSLIMVFINLFQYFDKKKQWKLKINYLNFDNNGFHFDKEYQVVKNFSEMNLFDVTLGIKKKN</sequence>
<evidence type="ECO:0000256" key="1">
    <source>
        <dbReference type="SAM" id="Phobius"/>
    </source>
</evidence>
<reference evidence="2 3" key="1">
    <citation type="submission" date="2019-03" db="EMBL/GenBank/DDBJ databases">
        <title>Genomic Encyclopedia of Archaeal and Bacterial Type Strains, Phase II (KMG-II): from individual species to whole genera.</title>
        <authorList>
            <person name="Goeker M."/>
        </authorList>
    </citation>
    <scope>NUCLEOTIDE SEQUENCE [LARGE SCALE GENOMIC DNA]</scope>
    <source>
        <strain evidence="2 3">ATCC 35214</strain>
    </source>
</reference>
<feature type="transmembrane region" description="Helical" evidence="1">
    <location>
        <begin position="98"/>
        <end position="120"/>
    </location>
</feature>
<protein>
    <submittedName>
        <fullName evidence="2">Uncharacterized protein</fullName>
    </submittedName>
</protein>
<keyword evidence="3" id="KW-1185">Reference proteome</keyword>
<feature type="transmembrane region" description="Helical" evidence="1">
    <location>
        <begin position="65"/>
        <end position="86"/>
    </location>
</feature>
<feature type="transmembrane region" description="Helical" evidence="1">
    <location>
        <begin position="6"/>
        <end position="29"/>
    </location>
</feature>
<accession>A0A4R7UEC1</accession>
<keyword evidence="1" id="KW-0812">Transmembrane</keyword>
<proteinExistence type="predicted"/>
<dbReference type="AlphaFoldDB" id="A0A4R7UEC1"/>
<dbReference type="Proteomes" id="UP000295757">
    <property type="component" value="Unassembled WGS sequence"/>
</dbReference>
<keyword evidence="1" id="KW-1133">Transmembrane helix</keyword>